<dbReference type="eggNOG" id="ENOG502SAZV">
    <property type="taxonomic scope" value="Eukaryota"/>
</dbReference>
<feature type="region of interest" description="Disordered" evidence="2">
    <location>
        <begin position="945"/>
        <end position="1036"/>
    </location>
</feature>
<keyword evidence="4" id="KW-1185">Reference proteome</keyword>
<feature type="compositionally biased region" description="Low complexity" evidence="2">
    <location>
        <begin position="1023"/>
        <end position="1032"/>
    </location>
</feature>
<feature type="region of interest" description="Disordered" evidence="2">
    <location>
        <begin position="108"/>
        <end position="151"/>
    </location>
</feature>
<feature type="region of interest" description="Disordered" evidence="2">
    <location>
        <begin position="689"/>
        <end position="753"/>
    </location>
</feature>
<evidence type="ECO:0000313" key="4">
    <source>
        <dbReference type="Proteomes" id="UP000030752"/>
    </source>
</evidence>
<dbReference type="AlphaFoldDB" id="W2RN69"/>
<feature type="region of interest" description="Disordered" evidence="2">
    <location>
        <begin position="1"/>
        <end position="94"/>
    </location>
</feature>
<dbReference type="HOGENOM" id="CLU_274179_0_0_1"/>
<dbReference type="Proteomes" id="UP000030752">
    <property type="component" value="Unassembled WGS sequence"/>
</dbReference>
<dbReference type="RefSeq" id="XP_008720056.1">
    <property type="nucleotide sequence ID" value="XM_008721834.1"/>
</dbReference>
<feature type="region of interest" description="Disordered" evidence="2">
    <location>
        <begin position="357"/>
        <end position="496"/>
    </location>
</feature>
<feature type="compositionally biased region" description="Polar residues" evidence="2">
    <location>
        <begin position="449"/>
        <end position="461"/>
    </location>
</feature>
<feature type="compositionally biased region" description="Polar residues" evidence="2">
    <location>
        <begin position="536"/>
        <end position="547"/>
    </location>
</feature>
<reference evidence="3 4" key="1">
    <citation type="submission" date="2013-03" db="EMBL/GenBank/DDBJ databases">
        <title>The Genome Sequence of Phialophora europaea CBS 101466.</title>
        <authorList>
            <consortium name="The Broad Institute Genomics Platform"/>
            <person name="Cuomo C."/>
            <person name="de Hoog S."/>
            <person name="Gorbushina A."/>
            <person name="Walker B."/>
            <person name="Young S.K."/>
            <person name="Zeng Q."/>
            <person name="Gargeya S."/>
            <person name="Fitzgerald M."/>
            <person name="Haas B."/>
            <person name="Abouelleil A."/>
            <person name="Allen A.W."/>
            <person name="Alvarado L."/>
            <person name="Arachchi H.M."/>
            <person name="Berlin A.M."/>
            <person name="Chapman S.B."/>
            <person name="Gainer-Dewar J."/>
            <person name="Goldberg J."/>
            <person name="Griggs A."/>
            <person name="Gujja S."/>
            <person name="Hansen M."/>
            <person name="Howarth C."/>
            <person name="Imamovic A."/>
            <person name="Ireland A."/>
            <person name="Larimer J."/>
            <person name="McCowan C."/>
            <person name="Murphy C."/>
            <person name="Pearson M."/>
            <person name="Poon T.W."/>
            <person name="Priest M."/>
            <person name="Roberts A."/>
            <person name="Saif S."/>
            <person name="Shea T."/>
            <person name="Sisk P."/>
            <person name="Sykes S."/>
            <person name="Wortman J."/>
            <person name="Nusbaum C."/>
            <person name="Birren B."/>
        </authorList>
    </citation>
    <scope>NUCLEOTIDE SEQUENCE [LARGE SCALE GENOMIC DNA]</scope>
    <source>
        <strain evidence="3 4">CBS 101466</strain>
    </source>
</reference>
<dbReference type="GeneID" id="19974849"/>
<dbReference type="EMBL" id="KB822723">
    <property type="protein sequence ID" value="ETN37887.1"/>
    <property type="molecule type" value="Genomic_DNA"/>
</dbReference>
<name>W2RN69_CYPE1</name>
<feature type="region of interest" description="Disordered" evidence="2">
    <location>
        <begin position="536"/>
        <end position="556"/>
    </location>
</feature>
<feature type="compositionally biased region" description="Low complexity" evidence="2">
    <location>
        <begin position="961"/>
        <end position="977"/>
    </location>
</feature>
<keyword evidence="1" id="KW-0175">Coiled coil</keyword>
<gene>
    <name evidence="3" type="ORF">HMPREF1541_07510</name>
</gene>
<evidence type="ECO:0000256" key="2">
    <source>
        <dbReference type="SAM" id="MobiDB-lite"/>
    </source>
</evidence>
<feature type="compositionally biased region" description="Polar residues" evidence="2">
    <location>
        <begin position="66"/>
        <end position="77"/>
    </location>
</feature>
<accession>W2RN69</accession>
<proteinExistence type="predicted"/>
<sequence length="1091" mass="120529">MAGDPSSISPTPQRASDSVLSSNGQNTRQQRLLRLRNDRFPAKPAHTACLNPRRSNLNRTTDDHSGGSSPPTRSQENIALPKPRRHGKGLHPTSSISILEEISNSIRSKSLGSHSDNDTRKPIPIFQDTPERPLLGPSPYTSSPLEGPYSSPVESPFHFDGIHDSFRKMGLREVSGNVRKAPSTEVSPWSSGLKPARRRPASAAAPARYNSEEYIQRIEQELDLAQGSVYSPNTNRLWKDKLKVVQAENDVLRQELADVKATFEAEVQKAIQHKAASEATLRRRIRSLEEEAEQKDCVIRDLETMHDKKRLDQGTLETLKATIERLEFDKYGLEQANHNMSKRNEVLTHLLAFSPTKSQQTFELATPSRASKHNRPRSLLLPRISSSPTHTHPHRPRSLAESPASGKSFDHSRHGSSPLSPAVSETYSRLPLRPEIPRSQSMLPYPASHSRSSTLASCVSMSPTGDHRPSSSSSSTRHSRQASNRGPRRYVPGSTQLKPLLLPTLTRDFGALSSTSPLVSPSRSIRRDFTDESIDPTTMFLSKSPTGYESDAEHSTADSYVDYRQRESARHLTYQSLEGVLDAEDSKQVVTDDLTVTELLDAGKGHRVCHIIGLGIKSPASVEDADRTILPPENIGARGLAGGLDEDISQHLDMSSPGSMAADVELPKPLRLSASTRAGAVGCAPADAINHFSDSPNPDLLGGHPRKRKRMSNPPDIQDPFTLPRTIDKGTDARPLNGTETPPTKSRPPSLSLLSPHRARAPLKILERKNFGVKPIAVVTIKTIYGTLSKCTALIRHFKSDPWALARRVIANAWHCNWAILGKLSWWVLGLFLGPSTKQQQPKTWEWEDYDGEAIADRHCRRKSKPMPPEQQSLLRDEARASTARRVDIHPPKEAAYTERSNGTTTPREKQGWGKSMFLWAKFSTAIVLAVGGAVVKGPGEMMRDTDVRRASRKSKEYRRVSTSSEDSDVVDTSAVDFEMQDMRPRPQGNELRRRRSRKQDVGSPPPAARASLARELQSDNMSSSPPVSSSPAIGSFRFGRKQTYDFNISDGTEVDAKTLKPSKTGRINIEDIFDYSNAGTPTKAVGGHEE</sequence>
<organism evidence="3 4">
    <name type="scientific">Cyphellophora europaea (strain CBS 101466)</name>
    <name type="common">Phialophora europaea</name>
    <dbReference type="NCBI Taxonomy" id="1220924"/>
    <lineage>
        <taxon>Eukaryota</taxon>
        <taxon>Fungi</taxon>
        <taxon>Dikarya</taxon>
        <taxon>Ascomycota</taxon>
        <taxon>Pezizomycotina</taxon>
        <taxon>Eurotiomycetes</taxon>
        <taxon>Chaetothyriomycetidae</taxon>
        <taxon>Chaetothyriales</taxon>
        <taxon>Cyphellophoraceae</taxon>
        <taxon>Cyphellophora</taxon>
    </lineage>
</organism>
<evidence type="ECO:0000256" key="1">
    <source>
        <dbReference type="SAM" id="Coils"/>
    </source>
</evidence>
<evidence type="ECO:0000313" key="3">
    <source>
        <dbReference type="EMBL" id="ETN37887.1"/>
    </source>
</evidence>
<protein>
    <submittedName>
        <fullName evidence="3">Uncharacterized protein</fullName>
    </submittedName>
</protein>
<feature type="compositionally biased region" description="Polar residues" evidence="2">
    <location>
        <begin position="415"/>
        <end position="427"/>
    </location>
</feature>
<feature type="compositionally biased region" description="Polar residues" evidence="2">
    <location>
        <begin position="1"/>
        <end position="22"/>
    </location>
</feature>
<dbReference type="OrthoDB" id="5343018at2759"/>
<feature type="compositionally biased region" description="Basic and acidic residues" evidence="2">
    <location>
        <begin position="945"/>
        <end position="960"/>
    </location>
</feature>
<feature type="coiled-coil region" evidence="1">
    <location>
        <begin position="235"/>
        <end position="305"/>
    </location>
</feature>
<feature type="region of interest" description="Disordered" evidence="2">
    <location>
        <begin position="177"/>
        <end position="205"/>
    </location>
</feature>
<feature type="compositionally biased region" description="Low complexity" evidence="2">
    <location>
        <begin position="377"/>
        <end position="388"/>
    </location>
</feature>
<dbReference type="VEuPathDB" id="FungiDB:HMPREF1541_07510"/>
<feature type="compositionally biased region" description="Low complexity" evidence="2">
    <location>
        <begin position="23"/>
        <end position="32"/>
    </location>
</feature>
<dbReference type="InParanoid" id="W2RN69"/>